<comment type="similarity">
    <text evidence="1 2">Belongs to the arylamine N-acetyltransferase family.</text>
</comment>
<name>A0A286E0H2_9ACTN</name>
<dbReference type="Gene3D" id="2.40.128.150">
    <property type="entry name" value="Cysteine proteinases"/>
    <property type="match status" value="1"/>
</dbReference>
<dbReference type="InterPro" id="IPR001447">
    <property type="entry name" value="Arylamine_N-AcTrfase"/>
</dbReference>
<evidence type="ECO:0000256" key="2">
    <source>
        <dbReference type="RuleBase" id="RU003452"/>
    </source>
</evidence>
<organism evidence="3 4">
    <name type="scientific">Streptomyces zhaozhouensis</name>
    <dbReference type="NCBI Taxonomy" id="1300267"/>
    <lineage>
        <taxon>Bacteria</taxon>
        <taxon>Bacillati</taxon>
        <taxon>Actinomycetota</taxon>
        <taxon>Actinomycetes</taxon>
        <taxon>Kitasatosporales</taxon>
        <taxon>Streptomycetaceae</taxon>
        <taxon>Streptomyces</taxon>
    </lineage>
</organism>
<sequence>MPDEQRFDLDAYLDRIGWRGARSADLATLRGVHRAHLLSLPFENLDPLRGAVPSLELDDLTAKLVHGRRGGYCFEHNLLLAGALRALGFGVTVLSGRVVVGAERLESRPRAHALLLVRAADDPRPHLGDVGFGNLGAMVEPVPLVPDVEFRADGRRHRLVQVPHDGPLPQWVLQAWREDDWAAQLAFTEEPFALSDLVTQNWYAATYSDSPFIRRPIVQRTLSARHLLLDGRELTETARDGTVTRRELADEGEVRRVLVGEFGIDVPEGMALLP</sequence>
<keyword evidence="4" id="KW-1185">Reference proteome</keyword>
<dbReference type="Pfam" id="PF00797">
    <property type="entry name" value="Acetyltransf_2"/>
    <property type="match status" value="1"/>
</dbReference>
<protein>
    <submittedName>
        <fullName evidence="3">N-hydroxyarylamine O-acetyltransferase</fullName>
    </submittedName>
</protein>
<dbReference type="PANTHER" id="PTHR11786:SF0">
    <property type="entry name" value="ARYLAMINE N-ACETYLTRANSFERASE 4-RELATED"/>
    <property type="match status" value="1"/>
</dbReference>
<evidence type="ECO:0000313" key="4">
    <source>
        <dbReference type="Proteomes" id="UP000219072"/>
    </source>
</evidence>
<gene>
    <name evidence="3" type="ORF">SAMN06297387_116142</name>
</gene>
<keyword evidence="3" id="KW-0808">Transferase</keyword>
<dbReference type="Proteomes" id="UP000219072">
    <property type="component" value="Unassembled WGS sequence"/>
</dbReference>
<dbReference type="RefSeq" id="WP_097232847.1">
    <property type="nucleotide sequence ID" value="NZ_OCNE01000016.1"/>
</dbReference>
<dbReference type="InterPro" id="IPR038765">
    <property type="entry name" value="Papain-like_cys_pep_sf"/>
</dbReference>
<evidence type="ECO:0000256" key="1">
    <source>
        <dbReference type="ARBA" id="ARBA00006547"/>
    </source>
</evidence>
<dbReference type="PRINTS" id="PR01543">
    <property type="entry name" value="ANATRNSFRASE"/>
</dbReference>
<reference evidence="3 4" key="1">
    <citation type="submission" date="2017-09" db="EMBL/GenBank/DDBJ databases">
        <authorList>
            <person name="Ehlers B."/>
            <person name="Leendertz F.H."/>
        </authorList>
    </citation>
    <scope>NUCLEOTIDE SEQUENCE [LARGE SCALE GENOMIC DNA]</scope>
    <source>
        <strain evidence="3 4">CGMCC 4.7095</strain>
    </source>
</reference>
<dbReference type="AlphaFoldDB" id="A0A286E0H2"/>
<dbReference type="GO" id="GO:0016407">
    <property type="term" value="F:acetyltransferase activity"/>
    <property type="evidence" value="ECO:0007669"/>
    <property type="project" value="InterPro"/>
</dbReference>
<dbReference type="PANTHER" id="PTHR11786">
    <property type="entry name" value="N-HYDROXYARYLAMINE O-ACETYLTRANSFERASE"/>
    <property type="match status" value="1"/>
</dbReference>
<evidence type="ECO:0000313" key="3">
    <source>
        <dbReference type="EMBL" id="SOD64418.1"/>
    </source>
</evidence>
<dbReference type="EMBL" id="OCNE01000016">
    <property type="protein sequence ID" value="SOD64418.1"/>
    <property type="molecule type" value="Genomic_DNA"/>
</dbReference>
<dbReference type="OrthoDB" id="7181050at2"/>
<proteinExistence type="inferred from homology"/>
<dbReference type="SUPFAM" id="SSF54001">
    <property type="entry name" value="Cysteine proteinases"/>
    <property type="match status" value="1"/>
</dbReference>
<dbReference type="Gene3D" id="3.30.2140.10">
    <property type="entry name" value="Arylamine N-acetyltransferase"/>
    <property type="match status" value="1"/>
</dbReference>
<accession>A0A286E0H2</accession>